<reference evidence="2" key="2">
    <citation type="submission" date="2023-06" db="EMBL/GenBank/DDBJ databases">
        <authorList>
            <consortium name="Lawrence Berkeley National Laboratory"/>
            <person name="Haridas S."/>
            <person name="Hensen N."/>
            <person name="Bonometti L."/>
            <person name="Westerberg I."/>
            <person name="Brannstrom I.O."/>
            <person name="Guillou S."/>
            <person name="Cros-Aarteil S."/>
            <person name="Calhoun S."/>
            <person name="Kuo A."/>
            <person name="Mondo S."/>
            <person name="Pangilinan J."/>
            <person name="Riley R."/>
            <person name="Labutti K."/>
            <person name="Andreopoulos B."/>
            <person name="Lipzen A."/>
            <person name="Chen C."/>
            <person name="Yanf M."/>
            <person name="Daum C."/>
            <person name="Ng V."/>
            <person name="Clum A."/>
            <person name="Steindorff A."/>
            <person name="Ohm R."/>
            <person name="Martin F."/>
            <person name="Silar P."/>
            <person name="Natvig D."/>
            <person name="Lalanne C."/>
            <person name="Gautier V."/>
            <person name="Ament-Velasquez S.L."/>
            <person name="Kruys A."/>
            <person name="Hutchinson M.I."/>
            <person name="Powell A.J."/>
            <person name="Barry K."/>
            <person name="Miller A.N."/>
            <person name="Grigoriev I.V."/>
            <person name="Debuchy R."/>
            <person name="Gladieux P."/>
            <person name="Thoren M.H."/>
            <person name="Johannesson H."/>
        </authorList>
    </citation>
    <scope>NUCLEOTIDE SEQUENCE</scope>
    <source>
        <strain evidence="2">SMH4131-1</strain>
    </source>
</reference>
<keyword evidence="3" id="KW-1185">Reference proteome</keyword>
<evidence type="ECO:0000259" key="1">
    <source>
        <dbReference type="PROSITE" id="PS50011"/>
    </source>
</evidence>
<dbReference type="Proteomes" id="UP001286456">
    <property type="component" value="Unassembled WGS sequence"/>
</dbReference>
<dbReference type="AlphaFoldDB" id="A0AAE0J6F5"/>
<dbReference type="InterPro" id="IPR000719">
    <property type="entry name" value="Prot_kinase_dom"/>
</dbReference>
<dbReference type="PROSITE" id="PS50011">
    <property type="entry name" value="PROTEIN_KINASE_DOM"/>
    <property type="match status" value="1"/>
</dbReference>
<evidence type="ECO:0000313" key="2">
    <source>
        <dbReference type="EMBL" id="KAK3337778.1"/>
    </source>
</evidence>
<comment type="caution">
    <text evidence="2">The sequence shown here is derived from an EMBL/GenBank/DDBJ whole genome shotgun (WGS) entry which is preliminary data.</text>
</comment>
<proteinExistence type="predicted"/>
<dbReference type="PANTHER" id="PTHR37542:SF3">
    <property type="entry name" value="PRION-INHIBITION AND PROPAGATION HELO DOMAIN-CONTAINING PROTEIN"/>
    <property type="match status" value="1"/>
</dbReference>
<dbReference type="EMBL" id="JAUEPO010000001">
    <property type="protein sequence ID" value="KAK3337778.1"/>
    <property type="molecule type" value="Genomic_DNA"/>
</dbReference>
<dbReference type="InterPro" id="IPR011009">
    <property type="entry name" value="Kinase-like_dom_sf"/>
</dbReference>
<name>A0AAE0J6F5_9PEZI</name>
<dbReference type="SUPFAM" id="SSF56112">
    <property type="entry name" value="Protein kinase-like (PK-like)"/>
    <property type="match status" value="1"/>
</dbReference>
<organism evidence="2 3">
    <name type="scientific">Cercophora scortea</name>
    <dbReference type="NCBI Taxonomy" id="314031"/>
    <lineage>
        <taxon>Eukaryota</taxon>
        <taxon>Fungi</taxon>
        <taxon>Dikarya</taxon>
        <taxon>Ascomycota</taxon>
        <taxon>Pezizomycotina</taxon>
        <taxon>Sordariomycetes</taxon>
        <taxon>Sordariomycetidae</taxon>
        <taxon>Sordariales</taxon>
        <taxon>Lasiosphaeriaceae</taxon>
        <taxon>Cercophora</taxon>
    </lineage>
</organism>
<sequence length="370" mass="42145">MEISLDDLKPIVTDTDDTRRTICWFTPPTDSDPRIRKRVWVEWQSMQPHHLHNLQAGAEPHVLERFRALVSLLREDLYTRQFNAVKCLGYCQCIQTQRGPGQQHITEHAELSYGLVFENPRGIDPSWRYITLLELLESSQDVRAIRSLSARITLMKSLAECIERLHAINWLHKGLRSDNILFFFDPHSSSSHGEHWHDQIAISNPFLSGFTYSRPESARYMSENPPAVAGEDFYRHPAIQGAGGPRDSSGARGGYRRFHDIYSLGIILLEIAYWRPVYRILGYKNPRQARPLEIAEAREELLSGRCRRKLESLVGDDVAEVIMDCIEGVSVFGSESESGGHAAGDHGEGNVDLQRNFYDAVVKKLVDLHI</sequence>
<dbReference type="PANTHER" id="PTHR37542">
    <property type="entry name" value="HELO DOMAIN-CONTAINING PROTEIN-RELATED"/>
    <property type="match status" value="1"/>
</dbReference>
<evidence type="ECO:0000313" key="3">
    <source>
        <dbReference type="Proteomes" id="UP001286456"/>
    </source>
</evidence>
<dbReference type="Gene3D" id="1.10.510.10">
    <property type="entry name" value="Transferase(Phosphotransferase) domain 1"/>
    <property type="match status" value="1"/>
</dbReference>
<reference evidence="2" key="1">
    <citation type="journal article" date="2023" name="Mol. Phylogenet. Evol.">
        <title>Genome-scale phylogeny and comparative genomics of the fungal order Sordariales.</title>
        <authorList>
            <person name="Hensen N."/>
            <person name="Bonometti L."/>
            <person name="Westerberg I."/>
            <person name="Brannstrom I.O."/>
            <person name="Guillou S."/>
            <person name="Cros-Aarteil S."/>
            <person name="Calhoun S."/>
            <person name="Haridas S."/>
            <person name="Kuo A."/>
            <person name="Mondo S."/>
            <person name="Pangilinan J."/>
            <person name="Riley R."/>
            <person name="LaButti K."/>
            <person name="Andreopoulos B."/>
            <person name="Lipzen A."/>
            <person name="Chen C."/>
            <person name="Yan M."/>
            <person name="Daum C."/>
            <person name="Ng V."/>
            <person name="Clum A."/>
            <person name="Steindorff A."/>
            <person name="Ohm R.A."/>
            <person name="Martin F."/>
            <person name="Silar P."/>
            <person name="Natvig D.O."/>
            <person name="Lalanne C."/>
            <person name="Gautier V."/>
            <person name="Ament-Velasquez S.L."/>
            <person name="Kruys A."/>
            <person name="Hutchinson M.I."/>
            <person name="Powell A.J."/>
            <person name="Barry K."/>
            <person name="Miller A.N."/>
            <person name="Grigoriev I.V."/>
            <person name="Debuchy R."/>
            <person name="Gladieux P."/>
            <person name="Hiltunen Thoren M."/>
            <person name="Johannesson H."/>
        </authorList>
    </citation>
    <scope>NUCLEOTIDE SEQUENCE</scope>
    <source>
        <strain evidence="2">SMH4131-1</strain>
    </source>
</reference>
<dbReference type="GO" id="GO:0004672">
    <property type="term" value="F:protein kinase activity"/>
    <property type="evidence" value="ECO:0007669"/>
    <property type="project" value="InterPro"/>
</dbReference>
<gene>
    <name evidence="2" type="ORF">B0T19DRAFT_413500</name>
</gene>
<dbReference type="GO" id="GO:0005524">
    <property type="term" value="F:ATP binding"/>
    <property type="evidence" value="ECO:0007669"/>
    <property type="project" value="InterPro"/>
</dbReference>
<feature type="domain" description="Protein kinase" evidence="1">
    <location>
        <begin position="1"/>
        <end position="370"/>
    </location>
</feature>
<accession>A0AAE0J6F5</accession>
<protein>
    <recommendedName>
        <fullName evidence="1">Protein kinase domain-containing protein</fullName>
    </recommendedName>
</protein>